<dbReference type="PROSITE" id="PS51257">
    <property type="entry name" value="PROKAR_LIPOPROTEIN"/>
    <property type="match status" value="1"/>
</dbReference>
<protein>
    <recommendedName>
        <fullName evidence="3">Entericidin</fullName>
    </recommendedName>
</protein>
<dbReference type="STRING" id="550983.A4R26_17410"/>
<dbReference type="RefSeq" id="WP_081163839.1">
    <property type="nucleotide sequence ID" value="NZ_LWBP01000112.1"/>
</dbReference>
<dbReference type="Proteomes" id="UP000192276">
    <property type="component" value="Unassembled WGS sequence"/>
</dbReference>
<name>A0A1V9FXF2_9BACT</name>
<evidence type="ECO:0000313" key="1">
    <source>
        <dbReference type="EMBL" id="OQP62958.1"/>
    </source>
</evidence>
<organism evidence="1 2">
    <name type="scientific">Niastella populi</name>
    <dbReference type="NCBI Taxonomy" id="550983"/>
    <lineage>
        <taxon>Bacteria</taxon>
        <taxon>Pseudomonadati</taxon>
        <taxon>Bacteroidota</taxon>
        <taxon>Chitinophagia</taxon>
        <taxon>Chitinophagales</taxon>
        <taxon>Chitinophagaceae</taxon>
        <taxon>Niastella</taxon>
    </lineage>
</organism>
<evidence type="ECO:0008006" key="3">
    <source>
        <dbReference type="Google" id="ProtNLM"/>
    </source>
</evidence>
<proteinExistence type="predicted"/>
<sequence>MKKLLLVLAIGSFVACNDGGSAEAEKTAADSAAIAPADTAAVTPAPIVDSSAHATDSAKVDSAAKK</sequence>
<reference evidence="2" key="1">
    <citation type="submission" date="2016-04" db="EMBL/GenBank/DDBJ databases">
        <authorList>
            <person name="Chen L."/>
            <person name="Zhuang W."/>
            <person name="Wang G."/>
        </authorList>
    </citation>
    <scope>NUCLEOTIDE SEQUENCE [LARGE SCALE GENOMIC DNA]</scope>
    <source>
        <strain evidence="2">208</strain>
    </source>
</reference>
<gene>
    <name evidence="1" type="ORF">A4R26_17410</name>
</gene>
<dbReference type="EMBL" id="LWBP01000112">
    <property type="protein sequence ID" value="OQP62958.1"/>
    <property type="molecule type" value="Genomic_DNA"/>
</dbReference>
<dbReference type="AlphaFoldDB" id="A0A1V9FXF2"/>
<accession>A0A1V9FXF2</accession>
<keyword evidence="2" id="KW-1185">Reference proteome</keyword>
<evidence type="ECO:0000313" key="2">
    <source>
        <dbReference type="Proteomes" id="UP000192276"/>
    </source>
</evidence>
<comment type="caution">
    <text evidence="1">The sequence shown here is derived from an EMBL/GenBank/DDBJ whole genome shotgun (WGS) entry which is preliminary data.</text>
</comment>